<evidence type="ECO:0000256" key="1">
    <source>
        <dbReference type="ARBA" id="ARBA00022737"/>
    </source>
</evidence>
<dbReference type="InterPro" id="IPR036116">
    <property type="entry name" value="FN3_sf"/>
</dbReference>
<keyword evidence="1" id="KW-0677">Repeat</keyword>
<name>A0A1Y3BC04_EURMA</name>
<comment type="caution">
    <text evidence="4">The sequence shown here is derived from an EMBL/GenBank/DDBJ whole genome shotgun (WGS) entry which is preliminary data.</text>
</comment>
<dbReference type="OrthoDB" id="152385at2759"/>
<accession>A0A1Y3BC04</accession>
<organism evidence="4 5">
    <name type="scientific">Euroglyphus maynei</name>
    <name type="common">Mayne's house dust mite</name>
    <dbReference type="NCBI Taxonomy" id="6958"/>
    <lineage>
        <taxon>Eukaryota</taxon>
        <taxon>Metazoa</taxon>
        <taxon>Ecdysozoa</taxon>
        <taxon>Arthropoda</taxon>
        <taxon>Chelicerata</taxon>
        <taxon>Arachnida</taxon>
        <taxon>Acari</taxon>
        <taxon>Acariformes</taxon>
        <taxon>Sarcoptiformes</taxon>
        <taxon>Astigmata</taxon>
        <taxon>Psoroptidia</taxon>
        <taxon>Analgoidea</taxon>
        <taxon>Pyroglyphidae</taxon>
        <taxon>Pyroglyphinae</taxon>
        <taxon>Euroglyphus</taxon>
    </lineage>
</organism>
<sequence length="170" mass="18863">MFKKVVEEKSSNQNKEVKITDLRRATKIGPGPQSEEMIGETLVNDPPRAPILTSVNVNYDSVELSWSIESTDDSYASEQQASNSDIPEITGYFLYAKSSQSGEWKERQVDSQQNSYTFTNLLCGTQYQFYVIAYNNVGKGDPSQAIAVRTKGSGKIVKGSSLQSKLTIFL</sequence>
<dbReference type="SMART" id="SM00060">
    <property type="entry name" value="FN3"/>
    <property type="match status" value="1"/>
</dbReference>
<evidence type="ECO:0000313" key="5">
    <source>
        <dbReference type="Proteomes" id="UP000194236"/>
    </source>
</evidence>
<dbReference type="EMBL" id="MUJZ01028101">
    <property type="protein sequence ID" value="OTF78399.1"/>
    <property type="molecule type" value="Genomic_DNA"/>
</dbReference>
<evidence type="ECO:0000259" key="3">
    <source>
        <dbReference type="PROSITE" id="PS50853"/>
    </source>
</evidence>
<proteinExistence type="predicted"/>
<dbReference type="GO" id="GO:0007416">
    <property type="term" value="P:synapse assembly"/>
    <property type="evidence" value="ECO:0007669"/>
    <property type="project" value="TreeGrafter"/>
</dbReference>
<dbReference type="GO" id="GO:0007156">
    <property type="term" value="P:homophilic cell adhesion via plasma membrane adhesion molecules"/>
    <property type="evidence" value="ECO:0007669"/>
    <property type="project" value="TreeGrafter"/>
</dbReference>
<dbReference type="PROSITE" id="PS50853">
    <property type="entry name" value="FN3"/>
    <property type="match status" value="1"/>
</dbReference>
<feature type="region of interest" description="Disordered" evidence="2">
    <location>
        <begin position="1"/>
        <end position="39"/>
    </location>
</feature>
<reference evidence="4 5" key="1">
    <citation type="submission" date="2017-03" db="EMBL/GenBank/DDBJ databases">
        <title>Genome Survey of Euroglyphus maynei.</title>
        <authorList>
            <person name="Arlian L.G."/>
            <person name="Morgan M.S."/>
            <person name="Rider S.D."/>
        </authorList>
    </citation>
    <scope>NUCLEOTIDE SEQUENCE [LARGE SCALE GENOMIC DNA]</scope>
    <source>
        <strain evidence="4">Arlian Lab</strain>
        <tissue evidence="4">Whole body</tissue>
    </source>
</reference>
<dbReference type="InterPro" id="IPR013783">
    <property type="entry name" value="Ig-like_fold"/>
</dbReference>
<dbReference type="CDD" id="cd00063">
    <property type="entry name" value="FN3"/>
    <property type="match status" value="1"/>
</dbReference>
<dbReference type="InterPro" id="IPR003961">
    <property type="entry name" value="FN3_dom"/>
</dbReference>
<dbReference type="AlphaFoldDB" id="A0A1Y3BC04"/>
<dbReference type="Gene3D" id="2.60.40.10">
    <property type="entry name" value="Immunoglobulins"/>
    <property type="match status" value="1"/>
</dbReference>
<dbReference type="PANTHER" id="PTHR13817">
    <property type="entry name" value="TITIN"/>
    <property type="match status" value="1"/>
</dbReference>
<gene>
    <name evidence="4" type="ORF">BLA29_011000</name>
</gene>
<keyword evidence="5" id="KW-1185">Reference proteome</keyword>
<evidence type="ECO:0000256" key="2">
    <source>
        <dbReference type="SAM" id="MobiDB-lite"/>
    </source>
</evidence>
<dbReference type="Proteomes" id="UP000194236">
    <property type="component" value="Unassembled WGS sequence"/>
</dbReference>
<feature type="compositionally biased region" description="Basic and acidic residues" evidence="2">
    <location>
        <begin position="1"/>
        <end position="24"/>
    </location>
</feature>
<protein>
    <recommendedName>
        <fullName evidence="3">Fibronectin type-III domain-containing protein</fullName>
    </recommendedName>
</protein>
<dbReference type="GO" id="GO:0045202">
    <property type="term" value="C:synapse"/>
    <property type="evidence" value="ECO:0007669"/>
    <property type="project" value="TreeGrafter"/>
</dbReference>
<evidence type="ECO:0000313" key="4">
    <source>
        <dbReference type="EMBL" id="OTF78399.1"/>
    </source>
</evidence>
<dbReference type="InterPro" id="IPR050964">
    <property type="entry name" value="Striated_Muscle_Regulatory"/>
</dbReference>
<dbReference type="SUPFAM" id="SSF49265">
    <property type="entry name" value="Fibronectin type III"/>
    <property type="match status" value="1"/>
</dbReference>
<dbReference type="Pfam" id="PF00041">
    <property type="entry name" value="fn3"/>
    <property type="match status" value="1"/>
</dbReference>
<dbReference type="PANTHER" id="PTHR13817:SF102">
    <property type="entry name" value="DOWN SYNDROME CELL ADHESION MOLECULE-LIKE PROTEIN DSCAM2"/>
    <property type="match status" value="1"/>
</dbReference>
<feature type="domain" description="Fibronectin type-III" evidence="3">
    <location>
        <begin position="46"/>
        <end position="153"/>
    </location>
</feature>